<dbReference type="EMBL" id="JAOPKD010000001">
    <property type="protein sequence ID" value="MCU4725512.1"/>
    <property type="molecule type" value="Genomic_DNA"/>
</dbReference>
<dbReference type="Proteomes" id="UP001209746">
    <property type="component" value="Unassembled WGS sequence"/>
</dbReference>
<evidence type="ECO:0000313" key="2">
    <source>
        <dbReference type="EMBL" id="MCU4716883.1"/>
    </source>
</evidence>
<dbReference type="InterPro" id="IPR036388">
    <property type="entry name" value="WH-like_DNA-bd_sf"/>
</dbReference>
<feature type="region of interest" description="Disordered" evidence="1">
    <location>
        <begin position="76"/>
        <end position="105"/>
    </location>
</feature>
<evidence type="ECO:0000313" key="5">
    <source>
        <dbReference type="Proteomes" id="UP001209746"/>
    </source>
</evidence>
<organism evidence="3 5">
    <name type="scientific">Halapricum hydrolyticum</name>
    <dbReference type="NCBI Taxonomy" id="2979991"/>
    <lineage>
        <taxon>Archaea</taxon>
        <taxon>Methanobacteriati</taxon>
        <taxon>Methanobacteriota</taxon>
        <taxon>Stenosarchaea group</taxon>
        <taxon>Halobacteria</taxon>
        <taxon>Halobacteriales</taxon>
        <taxon>Haloarculaceae</taxon>
        <taxon>Halapricum</taxon>
    </lineage>
</organism>
<dbReference type="Proteomes" id="UP001208186">
    <property type="component" value="Unassembled WGS sequence"/>
</dbReference>
<accession>A0AAE3I8Z2</accession>
<evidence type="ECO:0000313" key="4">
    <source>
        <dbReference type="Proteomes" id="UP001208186"/>
    </source>
</evidence>
<gene>
    <name evidence="3" type="ORF">OB914_00785</name>
    <name evidence="2" type="ORF">OB916_02235</name>
</gene>
<name>A0AAE3I8Z2_9EURY</name>
<dbReference type="Gene3D" id="1.10.10.10">
    <property type="entry name" value="Winged helix-like DNA-binding domain superfamily/Winged helix DNA-binding domain"/>
    <property type="match status" value="1"/>
</dbReference>
<sequence length="105" mass="11979">MRRSGAWMTIWDDRILEVARDRDSVSPKELEETGYFRISRQQISRRLSKLKDHGLLQHLGNGVYIITERGERYLAGEISTYEDEPDEIRDTSESPNGVGEPGNAG</sequence>
<keyword evidence="4" id="KW-1185">Reference proteome</keyword>
<dbReference type="InterPro" id="IPR036390">
    <property type="entry name" value="WH_DNA-bd_sf"/>
</dbReference>
<evidence type="ECO:0000313" key="3">
    <source>
        <dbReference type="EMBL" id="MCU4725512.1"/>
    </source>
</evidence>
<comment type="caution">
    <text evidence="3">The sequence shown here is derived from an EMBL/GenBank/DDBJ whole genome shotgun (WGS) entry which is preliminary data.</text>
</comment>
<dbReference type="EMBL" id="JAOPKC010000001">
    <property type="protein sequence ID" value="MCU4716883.1"/>
    <property type="molecule type" value="Genomic_DNA"/>
</dbReference>
<protein>
    <submittedName>
        <fullName evidence="3">ArsR family transcriptional regulator</fullName>
    </submittedName>
</protein>
<reference evidence="3" key="1">
    <citation type="submission" date="2023-02" db="EMBL/GenBank/DDBJ databases">
        <title>Enrichment on poylsaccharides allowed isolation of novel metabolic and taxonomic groups of Haloarchaea.</title>
        <authorList>
            <person name="Sorokin D.Y."/>
            <person name="Elcheninov A.G."/>
            <person name="Khizhniak T.V."/>
            <person name="Kolganova T.V."/>
            <person name="Kublanov I.V."/>
        </authorList>
    </citation>
    <scope>NUCLEOTIDE SEQUENCE</scope>
    <source>
        <strain evidence="2 4">HArc-curdl5-1</strain>
        <strain evidence="3">HArc-curdl7</strain>
    </source>
</reference>
<dbReference type="AlphaFoldDB" id="A0AAE3I8Z2"/>
<proteinExistence type="predicted"/>
<dbReference type="SUPFAM" id="SSF46785">
    <property type="entry name" value="Winged helix' DNA-binding domain"/>
    <property type="match status" value="1"/>
</dbReference>
<evidence type="ECO:0000256" key="1">
    <source>
        <dbReference type="SAM" id="MobiDB-lite"/>
    </source>
</evidence>